<dbReference type="RefSeq" id="WP_186949323.1">
    <property type="nucleotide sequence ID" value="NZ_JACOGF010000013.1"/>
</dbReference>
<sequence>MSTKSSLAHGPNFHLYSEAFHDGHVYLELEGAQFEVSNNRVMLSIPVPVWEVIRRCPGMTFDYADKTDAELRHHVEREVDERLKHCAEASYNANAATPLYGSIIYGSVDRQREDQIVSGIAYFNKIRTHQREVLQAITELERLNIVP</sequence>
<dbReference type="Proteomes" id="UP000650424">
    <property type="component" value="Unassembled WGS sequence"/>
</dbReference>
<organism evidence="1 2">
    <name type="scientific">Undibacterium hunanense</name>
    <dbReference type="NCBI Taxonomy" id="2762292"/>
    <lineage>
        <taxon>Bacteria</taxon>
        <taxon>Pseudomonadati</taxon>
        <taxon>Pseudomonadota</taxon>
        <taxon>Betaproteobacteria</taxon>
        <taxon>Burkholderiales</taxon>
        <taxon>Oxalobacteraceae</taxon>
        <taxon>Undibacterium</taxon>
    </lineage>
</organism>
<keyword evidence="2" id="KW-1185">Reference proteome</keyword>
<proteinExistence type="predicted"/>
<protein>
    <submittedName>
        <fullName evidence="1">Uncharacterized protein</fullName>
    </submittedName>
</protein>
<evidence type="ECO:0000313" key="1">
    <source>
        <dbReference type="EMBL" id="MBC3920056.1"/>
    </source>
</evidence>
<reference evidence="1 2" key="1">
    <citation type="submission" date="2020-08" db="EMBL/GenBank/DDBJ databases">
        <title>Novel species isolated from subtropical streams in China.</title>
        <authorList>
            <person name="Lu H."/>
        </authorList>
    </citation>
    <scope>NUCLEOTIDE SEQUENCE [LARGE SCALE GENOMIC DNA]</scope>
    <source>
        <strain evidence="1 2">CY18W</strain>
    </source>
</reference>
<accession>A0ABR6ZW17</accession>
<dbReference type="EMBL" id="JACOGF010000013">
    <property type="protein sequence ID" value="MBC3920056.1"/>
    <property type="molecule type" value="Genomic_DNA"/>
</dbReference>
<name>A0ABR6ZW17_9BURK</name>
<evidence type="ECO:0000313" key="2">
    <source>
        <dbReference type="Proteomes" id="UP000650424"/>
    </source>
</evidence>
<gene>
    <name evidence="1" type="ORF">H8L32_21495</name>
</gene>
<comment type="caution">
    <text evidence="1">The sequence shown here is derived from an EMBL/GenBank/DDBJ whole genome shotgun (WGS) entry which is preliminary data.</text>
</comment>